<dbReference type="AlphaFoldDB" id="A0A2P2QS67"/>
<evidence type="ECO:0000313" key="1">
    <source>
        <dbReference type="EMBL" id="MBX69785.1"/>
    </source>
</evidence>
<proteinExistence type="predicted"/>
<sequence length="19" mass="2231">MFKNPNQNKPSKKESIKIV</sequence>
<reference evidence="1" key="1">
    <citation type="submission" date="2018-02" db="EMBL/GenBank/DDBJ databases">
        <title>Rhizophora mucronata_Transcriptome.</title>
        <authorList>
            <person name="Meera S.P."/>
            <person name="Sreeshan A."/>
            <person name="Augustine A."/>
        </authorList>
    </citation>
    <scope>NUCLEOTIDE SEQUENCE</scope>
    <source>
        <tissue evidence="1">Leaf</tissue>
    </source>
</reference>
<accession>A0A2P2QS67</accession>
<organism evidence="1">
    <name type="scientific">Rhizophora mucronata</name>
    <name type="common">Asiatic mangrove</name>
    <dbReference type="NCBI Taxonomy" id="61149"/>
    <lineage>
        <taxon>Eukaryota</taxon>
        <taxon>Viridiplantae</taxon>
        <taxon>Streptophyta</taxon>
        <taxon>Embryophyta</taxon>
        <taxon>Tracheophyta</taxon>
        <taxon>Spermatophyta</taxon>
        <taxon>Magnoliopsida</taxon>
        <taxon>eudicotyledons</taxon>
        <taxon>Gunneridae</taxon>
        <taxon>Pentapetalae</taxon>
        <taxon>rosids</taxon>
        <taxon>fabids</taxon>
        <taxon>Malpighiales</taxon>
        <taxon>Rhizophoraceae</taxon>
        <taxon>Rhizophora</taxon>
    </lineage>
</organism>
<dbReference type="EMBL" id="GGEC01089301">
    <property type="protein sequence ID" value="MBX69785.1"/>
    <property type="molecule type" value="Transcribed_RNA"/>
</dbReference>
<protein>
    <submittedName>
        <fullName evidence="1">Uncharacterized protein</fullName>
    </submittedName>
</protein>
<name>A0A2P2QS67_RHIMU</name>